<dbReference type="InterPro" id="IPR003696">
    <property type="entry name" value="Carbtransf_dom"/>
</dbReference>
<organism evidence="4 5">
    <name type="scientific">Micromonospora aurantiaca</name>
    <name type="common">nom. illeg.</name>
    <dbReference type="NCBI Taxonomy" id="47850"/>
    <lineage>
        <taxon>Bacteria</taxon>
        <taxon>Bacillati</taxon>
        <taxon>Actinomycetota</taxon>
        <taxon>Actinomycetes</taxon>
        <taxon>Micromonosporales</taxon>
        <taxon>Micromonosporaceae</taxon>
        <taxon>Micromonospora</taxon>
    </lineage>
</organism>
<dbReference type="EMBL" id="CP031263">
    <property type="protein sequence ID" value="AXH93546.1"/>
    <property type="molecule type" value="Genomic_DNA"/>
</dbReference>
<sequence>MNILGISGAFGHDPAAALVSDGVLVGACEEERFTRQKRGVRQPAMHSVQACLDMGGIDLADVDHIAIGWNPDLAPHDLRLRDSLANFLASHRLIRESPPPIRCVPHHLAHAALAYFTSGFDDAAILVVDGQGEDVATTIFHGRGRKIEERLRFGIADSLGFFYAAVTRYLGFSAGGGGKSMGLAASGLPTYDFPEFTLSPDGYRIKMAGDDKPARMTNWMRRFDEVFGPPAATSFRMDASTGLLQSPAELPPHLCNAAASAQAILESALVHLARLALRHTGSRNLVFSGGVALNCSANGRIRDAIRDAQLFVNGAAHDGGTALGAAFALATECGEPVPLVRSRSMFTGPSFDPGPTVLRARRLGLTVTSTGGDIASLVSRRLMESRVGGWFSGRSEYGPRALGGRSIIARSDRIDVRSRVNAIKGRESWRPLAPAMTADAAAAVGVGSDGLDFMIEARWLSPEHIEGPLAGIVHLDNSVRPLVVTEDWHPFFDLLQAVRDDTGHGVVTNTSFNQEFEPMVNSPMDALRTFVASDLDFLVLEDTLVEKRH</sequence>
<evidence type="ECO:0000259" key="2">
    <source>
        <dbReference type="Pfam" id="PF02543"/>
    </source>
</evidence>
<feature type="domain" description="Carbamoyltransferase" evidence="2">
    <location>
        <begin position="3"/>
        <end position="68"/>
    </location>
</feature>
<dbReference type="InterPro" id="IPR031730">
    <property type="entry name" value="Carbam_trans_C"/>
</dbReference>
<evidence type="ECO:0000313" key="4">
    <source>
        <dbReference type="EMBL" id="AXH93546.1"/>
    </source>
</evidence>
<evidence type="ECO:0008006" key="6">
    <source>
        <dbReference type="Google" id="ProtNLM"/>
    </source>
</evidence>
<dbReference type="InterPro" id="IPR043129">
    <property type="entry name" value="ATPase_NBD"/>
</dbReference>
<evidence type="ECO:0000256" key="1">
    <source>
        <dbReference type="ARBA" id="ARBA00006129"/>
    </source>
</evidence>
<feature type="domain" description="Carbamoyltransferase C-terminal" evidence="3">
    <location>
        <begin position="380"/>
        <end position="547"/>
    </location>
</feature>
<comment type="similarity">
    <text evidence="1">Belongs to the NodU/CmcH family.</text>
</comment>
<protein>
    <recommendedName>
        <fullName evidence="6">Carbamoyltransferase</fullName>
    </recommendedName>
</protein>
<name>A0A6N3K8N3_9ACTN</name>
<reference evidence="4 5" key="2">
    <citation type="submission" date="2018-08" db="EMBL/GenBank/DDBJ databases">
        <title>Streptomyces kandeliansis sp. nov., an endophytic bacterium isolated from mangrove plant.</title>
        <authorList>
            <person name="Wang R."/>
        </authorList>
    </citation>
    <scope>NUCLEOTIDE SEQUENCE [LARGE SCALE GENOMIC DNA]</scope>
    <source>
        <strain evidence="5">H14(2018)</strain>
    </source>
</reference>
<accession>A0A6N3K8N3</accession>
<dbReference type="SUPFAM" id="SSF53067">
    <property type="entry name" value="Actin-like ATPase domain"/>
    <property type="match status" value="1"/>
</dbReference>
<evidence type="ECO:0000259" key="3">
    <source>
        <dbReference type="Pfam" id="PF16861"/>
    </source>
</evidence>
<dbReference type="AlphaFoldDB" id="A0A6N3K8N3"/>
<dbReference type="Pfam" id="PF16861">
    <property type="entry name" value="Carbam_trans_C"/>
    <property type="match status" value="1"/>
</dbReference>
<proteinExistence type="inferred from homology"/>
<dbReference type="Pfam" id="PF02543">
    <property type="entry name" value="Carbam_trans_N"/>
    <property type="match status" value="2"/>
</dbReference>
<dbReference type="CDD" id="cd24098">
    <property type="entry name" value="ASKHA_NBD_TobZ_N"/>
    <property type="match status" value="1"/>
</dbReference>
<gene>
    <name evidence="4" type="ORF">DVH21_28490</name>
</gene>
<dbReference type="Gene3D" id="3.90.870.20">
    <property type="entry name" value="Carbamoyltransferase, C-terminal domain"/>
    <property type="match status" value="1"/>
</dbReference>
<dbReference type="PANTHER" id="PTHR34847">
    <property type="entry name" value="NODULATION PROTEIN U"/>
    <property type="match status" value="1"/>
</dbReference>
<dbReference type="Gene3D" id="3.30.420.40">
    <property type="match status" value="2"/>
</dbReference>
<dbReference type="RefSeq" id="WP_114920815.1">
    <property type="nucleotide sequence ID" value="NZ_CP031263.1"/>
</dbReference>
<feature type="domain" description="Carbamoyltransferase" evidence="2">
    <location>
        <begin position="95"/>
        <end position="326"/>
    </location>
</feature>
<dbReference type="Proteomes" id="UP000253958">
    <property type="component" value="Chromosome"/>
</dbReference>
<dbReference type="InterPro" id="IPR051338">
    <property type="entry name" value="NodU/CmcH_Carbamoyltrnsfr"/>
</dbReference>
<evidence type="ECO:0000313" key="5">
    <source>
        <dbReference type="Proteomes" id="UP000253958"/>
    </source>
</evidence>
<dbReference type="PANTHER" id="PTHR34847:SF1">
    <property type="entry name" value="NODULATION PROTEIN U"/>
    <property type="match status" value="1"/>
</dbReference>
<dbReference type="GO" id="GO:0003824">
    <property type="term" value="F:catalytic activity"/>
    <property type="evidence" value="ECO:0007669"/>
    <property type="project" value="InterPro"/>
</dbReference>
<dbReference type="InterPro" id="IPR038152">
    <property type="entry name" value="Carbam_trans_C_sf"/>
</dbReference>
<reference evidence="4 5" key="1">
    <citation type="submission" date="2018-07" db="EMBL/GenBank/DDBJ databases">
        <authorList>
            <person name="Ye Y."/>
        </authorList>
    </citation>
    <scope>NUCLEOTIDE SEQUENCE [LARGE SCALE GENOMIC DNA]</scope>
    <source>
        <strain evidence="5">H14(2018)</strain>
    </source>
</reference>